<dbReference type="OrthoDB" id="9768177at2"/>
<protein>
    <submittedName>
        <fullName evidence="10">SusC/RagA family TonB-linked outer membrane protein</fullName>
    </submittedName>
</protein>
<keyword evidence="6 7" id="KW-0998">Cell outer membrane</keyword>
<dbReference type="NCBIfam" id="TIGR04057">
    <property type="entry name" value="SusC_RagA_signa"/>
    <property type="match status" value="1"/>
</dbReference>
<evidence type="ECO:0000259" key="9">
    <source>
        <dbReference type="Pfam" id="PF07715"/>
    </source>
</evidence>
<evidence type="ECO:0000256" key="5">
    <source>
        <dbReference type="ARBA" id="ARBA00023136"/>
    </source>
</evidence>
<dbReference type="SUPFAM" id="SSF56935">
    <property type="entry name" value="Porins"/>
    <property type="match status" value="1"/>
</dbReference>
<dbReference type="NCBIfam" id="TIGR04056">
    <property type="entry name" value="OMP_RagA_SusC"/>
    <property type="match status" value="1"/>
</dbReference>
<feature type="chain" id="PRO_5016295279" evidence="8">
    <location>
        <begin position="28"/>
        <end position="1210"/>
    </location>
</feature>
<evidence type="ECO:0000256" key="8">
    <source>
        <dbReference type="SAM" id="SignalP"/>
    </source>
</evidence>
<dbReference type="Proteomes" id="UP000249873">
    <property type="component" value="Chromosome"/>
</dbReference>
<accession>A0A2Z4G7C7</accession>
<feature type="domain" description="TonB-dependent receptor plug" evidence="9">
    <location>
        <begin position="217"/>
        <end position="339"/>
    </location>
</feature>
<dbReference type="GO" id="GO:0009279">
    <property type="term" value="C:cell outer membrane"/>
    <property type="evidence" value="ECO:0007669"/>
    <property type="project" value="UniProtKB-SubCell"/>
</dbReference>
<dbReference type="SUPFAM" id="SSF49464">
    <property type="entry name" value="Carboxypeptidase regulatory domain-like"/>
    <property type="match status" value="1"/>
</dbReference>
<evidence type="ECO:0000256" key="4">
    <source>
        <dbReference type="ARBA" id="ARBA00022692"/>
    </source>
</evidence>
<reference evidence="10 11" key="1">
    <citation type="submission" date="2018-05" db="EMBL/GenBank/DDBJ databases">
        <title>Complete genome sequence of Arcticibacterium luteifluviistationis SM1504T, a cytophagaceae bacterium isolated from Arctic surface seawater.</title>
        <authorList>
            <person name="Li Y."/>
            <person name="Qin Q.-L."/>
        </authorList>
    </citation>
    <scope>NUCLEOTIDE SEQUENCE [LARGE SCALE GENOMIC DNA]</scope>
    <source>
        <strain evidence="10 11">SM1504</strain>
    </source>
</reference>
<evidence type="ECO:0000256" key="3">
    <source>
        <dbReference type="ARBA" id="ARBA00022452"/>
    </source>
</evidence>
<feature type="signal peptide" evidence="8">
    <location>
        <begin position="1"/>
        <end position="27"/>
    </location>
</feature>
<dbReference type="RefSeq" id="WP_111370159.1">
    <property type="nucleotide sequence ID" value="NZ_CP029480.1"/>
</dbReference>
<dbReference type="InterPro" id="IPR039426">
    <property type="entry name" value="TonB-dep_rcpt-like"/>
</dbReference>
<dbReference type="PROSITE" id="PS52016">
    <property type="entry name" value="TONB_DEPENDENT_REC_3"/>
    <property type="match status" value="1"/>
</dbReference>
<comment type="similarity">
    <text evidence="7">Belongs to the TonB-dependent receptor family.</text>
</comment>
<dbReference type="InterPro" id="IPR023996">
    <property type="entry name" value="TonB-dep_OMP_SusC/RagA"/>
</dbReference>
<dbReference type="AlphaFoldDB" id="A0A2Z4G7C7"/>
<evidence type="ECO:0000256" key="1">
    <source>
        <dbReference type="ARBA" id="ARBA00004571"/>
    </source>
</evidence>
<evidence type="ECO:0000256" key="2">
    <source>
        <dbReference type="ARBA" id="ARBA00022448"/>
    </source>
</evidence>
<keyword evidence="11" id="KW-1185">Reference proteome</keyword>
<dbReference type="InterPro" id="IPR012910">
    <property type="entry name" value="Plug_dom"/>
</dbReference>
<dbReference type="InterPro" id="IPR023997">
    <property type="entry name" value="TonB-dep_OMP_SusC/RagA_CS"/>
</dbReference>
<dbReference type="Pfam" id="PF07715">
    <property type="entry name" value="Plug"/>
    <property type="match status" value="1"/>
</dbReference>
<gene>
    <name evidence="10" type="ORF">DJ013_02240</name>
</gene>
<evidence type="ECO:0000313" key="10">
    <source>
        <dbReference type="EMBL" id="AWV97057.1"/>
    </source>
</evidence>
<dbReference type="InterPro" id="IPR036942">
    <property type="entry name" value="Beta-barrel_TonB_sf"/>
</dbReference>
<organism evidence="10 11">
    <name type="scientific">Arcticibacterium luteifluviistationis</name>
    <dbReference type="NCBI Taxonomy" id="1784714"/>
    <lineage>
        <taxon>Bacteria</taxon>
        <taxon>Pseudomonadati</taxon>
        <taxon>Bacteroidota</taxon>
        <taxon>Cytophagia</taxon>
        <taxon>Cytophagales</taxon>
        <taxon>Leadbetterellaceae</taxon>
        <taxon>Arcticibacterium</taxon>
    </lineage>
</organism>
<keyword evidence="4 7" id="KW-0812">Transmembrane</keyword>
<dbReference type="InterPro" id="IPR037066">
    <property type="entry name" value="Plug_dom_sf"/>
</dbReference>
<dbReference type="Pfam" id="PF13715">
    <property type="entry name" value="CarbopepD_reg_2"/>
    <property type="match status" value="1"/>
</dbReference>
<dbReference type="Gene3D" id="2.40.170.20">
    <property type="entry name" value="TonB-dependent receptor, beta-barrel domain"/>
    <property type="match status" value="1"/>
</dbReference>
<dbReference type="InterPro" id="IPR008969">
    <property type="entry name" value="CarboxyPept-like_regulatory"/>
</dbReference>
<evidence type="ECO:0000313" key="11">
    <source>
        <dbReference type="Proteomes" id="UP000249873"/>
    </source>
</evidence>
<proteinExistence type="inferred from homology"/>
<keyword evidence="5 7" id="KW-0472">Membrane</keyword>
<dbReference type="Gene3D" id="2.170.130.10">
    <property type="entry name" value="TonB-dependent receptor, plug domain"/>
    <property type="match status" value="1"/>
</dbReference>
<name>A0A2Z4G7C7_9BACT</name>
<keyword evidence="2 7" id="KW-0813">Transport</keyword>
<dbReference type="KEGG" id="als:DJ013_02240"/>
<keyword evidence="3 7" id="KW-1134">Transmembrane beta strand</keyword>
<keyword evidence="8" id="KW-0732">Signal</keyword>
<evidence type="ECO:0000256" key="6">
    <source>
        <dbReference type="ARBA" id="ARBA00023237"/>
    </source>
</evidence>
<dbReference type="EMBL" id="CP029480">
    <property type="protein sequence ID" value="AWV97057.1"/>
    <property type="molecule type" value="Genomic_DNA"/>
</dbReference>
<dbReference type="Gene3D" id="2.60.40.1120">
    <property type="entry name" value="Carboxypeptidase-like, regulatory domain"/>
    <property type="match status" value="1"/>
</dbReference>
<evidence type="ECO:0000256" key="7">
    <source>
        <dbReference type="PROSITE-ProRule" id="PRU01360"/>
    </source>
</evidence>
<comment type="subcellular location">
    <subcellularLocation>
        <location evidence="1 7">Cell outer membrane</location>
        <topology evidence="1 7">Multi-pass membrane protein</topology>
    </subcellularLocation>
</comment>
<sequence>MKRTIQKMLYQVALVLLIFPVGSQAFALDSNLKNTRIHLGYEKASVSKIIKDVTAKTEYNFLYEENVRENLNRVVRVGKVSNLYDLLSSVSVQASLELKELNKTIIIKKASAKTATFFKPADIRVSGKVIDENNEDLVGANITIKGTTKGTITDVNGEYSIDVPNAETILTFSYIGYNVTEEVVGNRSVIDVALQQSLNSLQDVVVTALGLERNERTLGYAVAKVDGGEVTRVAQENVLNGMAGKVPGVTINSTGGTGSSVSMVIRGASSLNSDNQPLFVVNGVPISNTLNNISQIGGDNKVDYGNAISDLNPEDIENISILKGPSAAALYGSRAANGVVLITTKSGKGVRKTTVSISSSTVFDNPYKYLDFHTSNAIGVRPYTPDNNPYPGGILQIEEGSSAGNGPELDKGYKAIQWNSPLDANGNRIPTDLVSYKDNVANFVNTGITTTNTAAISNNTELMNYRVGFTNMLNNGLVPNSDLFRNNISVSSDVNAAKNLVFSTNVNVNRSWSNNRPSGNRGTNPLEAAYKVSPHINILELEDYWVPGQEGLRQLSQAEGEYNNPYFLANEVNNGFTRDRVYGNLKADWTIAPSLKLMVRYGVDQYSEQRETKIAPSYTNEIYGAYGLINLNRYESNADFLATYTKDISDLNVSVSVGGNTRYEKGNNTKNATRNGGSGLIVPGVFTLSNTASDNLDFSSYKYEKGVNSLYAMTTFGYKRQLYLDLTARNDWSSTLPKSEASYFYPSASVSAILNEMIPMGTAINMFKLRGGWAQVGNDTSPYQLISTLNNNGEWDGVPRLSVPGNLLTPDLKPEIATSWEIGADVSAFNDRLFLQATYYQVKNRNQIFEASLAPSTGYSSKKVNAGLIQGRGWEFQIGGTAVQKGNLKWDVSANITRSRTKILELAEGMDVFKLWSDSRGGAWTYLGEDIGDIYDRKLITVEDESSPYYGYPLLDEDGSWQDISQNSARNKVGNFNPDFIAGLQSNLSYKGFSLNMSFDWRQGGDFVSQTYRYSESDLRTQRWLDLLINPGDRSGDVLRDYLVANADQFITDGINVVGGPGDSYGGYPFTYGVTINDGVFNPGVIGVYEEGELVGYQENLGGEGTKIIPYADNYPWSFFKPAMFDASYVKLREVSLSYKLPASLVNRVGINNASVSVYSRNIILWTKAKVGIDPENAFQQEDGYFKQGIERYNVTPWVLPVGFKLNLSF</sequence>